<sequence length="68" mass="8195">MTDRNTFMNRPTTAKKHYVEYANADRCRRLFAERLRPLRPLRPPRHILLFEYAEKHIILICTQSHSIS</sequence>
<dbReference type="WBParaSite" id="Hba_13486">
    <property type="protein sequence ID" value="Hba_13486"/>
    <property type="gene ID" value="Hba_13486"/>
</dbReference>
<evidence type="ECO:0000313" key="1">
    <source>
        <dbReference type="Proteomes" id="UP000095283"/>
    </source>
</evidence>
<reference evidence="2" key="1">
    <citation type="submission" date="2016-11" db="UniProtKB">
        <authorList>
            <consortium name="WormBaseParasite"/>
        </authorList>
    </citation>
    <scope>IDENTIFICATION</scope>
</reference>
<evidence type="ECO:0000313" key="2">
    <source>
        <dbReference type="WBParaSite" id="Hba_13486"/>
    </source>
</evidence>
<name>A0A1I7X7W7_HETBA</name>
<proteinExistence type="predicted"/>
<dbReference type="AlphaFoldDB" id="A0A1I7X7W7"/>
<organism evidence="1 2">
    <name type="scientific">Heterorhabditis bacteriophora</name>
    <name type="common">Entomopathogenic nematode worm</name>
    <dbReference type="NCBI Taxonomy" id="37862"/>
    <lineage>
        <taxon>Eukaryota</taxon>
        <taxon>Metazoa</taxon>
        <taxon>Ecdysozoa</taxon>
        <taxon>Nematoda</taxon>
        <taxon>Chromadorea</taxon>
        <taxon>Rhabditida</taxon>
        <taxon>Rhabditina</taxon>
        <taxon>Rhabditomorpha</taxon>
        <taxon>Strongyloidea</taxon>
        <taxon>Heterorhabditidae</taxon>
        <taxon>Heterorhabditis</taxon>
    </lineage>
</organism>
<dbReference type="Proteomes" id="UP000095283">
    <property type="component" value="Unplaced"/>
</dbReference>
<keyword evidence="1" id="KW-1185">Reference proteome</keyword>
<accession>A0A1I7X7W7</accession>
<protein>
    <submittedName>
        <fullName evidence="2">Uncharacterized protein</fullName>
    </submittedName>
</protein>